<dbReference type="InterPro" id="IPR034074">
    <property type="entry name" value="Y4bN_pept_dom"/>
</dbReference>
<proteinExistence type="predicted"/>
<dbReference type="EMBL" id="WNHJ01000018">
    <property type="protein sequence ID" value="MTV62931.1"/>
    <property type="molecule type" value="Genomic_DNA"/>
</dbReference>
<sequence length="747" mass="84070">MNTLLTLRGKSFTPKSAKGRGPITIPADSIVTLNHLNELYTSLERVKEYWSNNTIIDGVLISVYYNRVLAKSNRIDGFFNVGGGNAIPNETIVGAKFSNDKSRHIITHYISKEVLDKTIEHTKKVITIFKDYFASAPMTSMVFSDSSKFNQIDYSKYGLSKSKFKQYLRDACFVKGFGIEQADMSTIRNSIVTIYDVKTNLLTLLKQLDIDVSEANIMDQTTVLLDEKNIELLLLKAPYLVSMIVEDFSSLSPENFYNDGNTFYNNLPFPTNEPIIGVIDTLFDDRVYFNEWVEYHDLISPDISKGSQDYKHGTAVSSVIVDGASLNPKLDDGCGRFRVRHFGISLQSGFNSFTIIKQIREIVSQNPDIKVWNLSLGSNDEIRENFISVEGSLLDEIQFDNDVIFIIAGTNGIAPDGQRKKIGAPADSLNSIIVNSVDFSNQVVSYSREGVVLSFFIKPDVSYYGGGNGDFINVCEPLGLARVAGTSFAAPFIARKMAYLIHIMGLSREEAKALLIDSAIPWNDKKTFADISLLGYGVVPIKIEDILSTPDDEIKFIVSDVSRAYETYNYDFPVPISKEHYPYVAKATMCYFPKCSRNQGVDYTNTEMQLSLGVLDKKGIKTINNDNQYSENAPGYVREKSARNIFRKWDNVKHLGEKFSSRKKAKPILNPSNPQWGMSVKTIERLRNDDGYGIRFGVVVTLKELNGVNRIEDFIQQAELRGWLVNRLQVEAQVDLFNSLNEEIEFE</sequence>
<organism evidence="2 3">
    <name type="scientific">Streptococcus pneumoniae</name>
    <dbReference type="NCBI Taxonomy" id="1313"/>
    <lineage>
        <taxon>Bacteria</taxon>
        <taxon>Bacillati</taxon>
        <taxon>Bacillota</taxon>
        <taxon>Bacilli</taxon>
        <taxon>Lactobacillales</taxon>
        <taxon>Streptococcaceae</taxon>
        <taxon>Streptococcus</taxon>
    </lineage>
</organism>
<evidence type="ECO:0000313" key="2">
    <source>
        <dbReference type="EMBL" id="MTV62931.1"/>
    </source>
</evidence>
<comment type="caution">
    <text evidence="2">The sequence shown here is derived from an EMBL/GenBank/DDBJ whole genome shotgun (WGS) entry which is preliminary data.</text>
</comment>
<dbReference type="GO" id="GO:0004252">
    <property type="term" value="F:serine-type endopeptidase activity"/>
    <property type="evidence" value="ECO:0007669"/>
    <property type="project" value="InterPro"/>
</dbReference>
<dbReference type="CDD" id="cd04847">
    <property type="entry name" value="Peptidases_S8_Subtilisin_like_2"/>
    <property type="match status" value="1"/>
</dbReference>
<feature type="domain" description="Peptidase S8/S53" evidence="1">
    <location>
        <begin position="275"/>
        <end position="537"/>
    </location>
</feature>
<dbReference type="RefSeq" id="WP_001094321.1">
    <property type="nucleotide sequence ID" value="NZ_AP026917.1"/>
</dbReference>
<name>A0A0E9GRQ0_STREE</name>
<gene>
    <name evidence="2" type="ORF">GM539_05885</name>
</gene>
<dbReference type="SUPFAM" id="SSF52743">
    <property type="entry name" value="Subtilisin-like"/>
    <property type="match status" value="1"/>
</dbReference>
<reference evidence="2 3" key="1">
    <citation type="submission" date="2019-11" db="EMBL/GenBank/DDBJ databases">
        <title>Growth characteristics of pneumococcus vary with the chemical composition of the capsule and with environmental conditions.</title>
        <authorList>
            <person name="Tothpal A."/>
            <person name="Desobry K."/>
            <person name="Joshi S."/>
            <person name="Wyllie A.L."/>
            <person name="Weinberger D.M."/>
        </authorList>
    </citation>
    <scope>NUCLEOTIDE SEQUENCE [LARGE SCALE GENOMIC DNA]</scope>
    <source>
        <strain evidence="3">pnumococcus22F</strain>
    </source>
</reference>
<evidence type="ECO:0000313" key="3">
    <source>
        <dbReference type="Proteomes" id="UP000474228"/>
    </source>
</evidence>
<dbReference type="Proteomes" id="UP000474228">
    <property type="component" value="Unassembled WGS sequence"/>
</dbReference>
<dbReference type="Pfam" id="PF00082">
    <property type="entry name" value="Peptidase_S8"/>
    <property type="match status" value="1"/>
</dbReference>
<dbReference type="InterPro" id="IPR036852">
    <property type="entry name" value="Peptidase_S8/S53_dom_sf"/>
</dbReference>
<dbReference type="AlphaFoldDB" id="A0A0E9GRQ0"/>
<dbReference type="Gene3D" id="3.40.50.200">
    <property type="entry name" value="Peptidase S8/S53 domain"/>
    <property type="match status" value="1"/>
</dbReference>
<dbReference type="GO" id="GO:0006508">
    <property type="term" value="P:proteolysis"/>
    <property type="evidence" value="ECO:0007669"/>
    <property type="project" value="InterPro"/>
</dbReference>
<accession>A0A0E9GRQ0</accession>
<evidence type="ECO:0000259" key="1">
    <source>
        <dbReference type="Pfam" id="PF00082"/>
    </source>
</evidence>
<dbReference type="InterPro" id="IPR000209">
    <property type="entry name" value="Peptidase_S8/S53_dom"/>
</dbReference>
<protein>
    <submittedName>
        <fullName evidence="2">S8 family serine peptidase</fullName>
    </submittedName>
</protein>